<evidence type="ECO:0000256" key="1">
    <source>
        <dbReference type="SAM" id="MobiDB-lite"/>
    </source>
</evidence>
<feature type="compositionally biased region" description="Acidic residues" evidence="1">
    <location>
        <begin position="188"/>
        <end position="198"/>
    </location>
</feature>
<dbReference type="EMBL" id="JAHDYR010000029">
    <property type="protein sequence ID" value="KAG9392961.1"/>
    <property type="molecule type" value="Genomic_DNA"/>
</dbReference>
<sequence>MEDSDPQHSQTGSNSVELEAQQRSYSLLTPMAPIDAVYKKIIEEFETRVGEGVRLVKVGKTNRSRSEKKPYKPPKRGRRNSRSENTDEANSGRYSLETIYFICKDSRKPAEMSVDDFVACNFRMKLVVDRKNSLAAYATLLDYPEHIPHQHQYTYQRTTMSSITRELSSQRFKGPSRPRRPSRVASRDDDDYFSDSEGCDSPAEEPIAPRPPRPRRVVKAEPVAEPVEVGTPSDDIPIRMVDPTDFTPGDPDDTPASRGYDHLLDSQLVNSDSPIRDITLGDPMLRDESLSPGMIVQSIDRIGLDSPDSDSFSLFSDATCFDSPPMHDSPTWHTRMVSMYDTTDSPANTVGQLADLDDDDVGMDFEALDMLKTQDNGGHGNEEGEEIDNEALTLYAMQAVDQFADGPFGYGF</sequence>
<keyword evidence="3" id="KW-1185">Reference proteome</keyword>
<dbReference type="AlphaFoldDB" id="A0A8J6BX07"/>
<reference evidence="2" key="1">
    <citation type="submission" date="2021-05" db="EMBL/GenBank/DDBJ databases">
        <title>A free-living protist that lacks canonical eukaryotic 1 DNA replication and segregation systems.</title>
        <authorList>
            <person name="Salas-Leiva D.E."/>
            <person name="Tromer E.C."/>
            <person name="Curtis B.A."/>
            <person name="Jerlstrom-Hultqvist J."/>
            <person name="Kolisko M."/>
            <person name="Yi Z."/>
            <person name="Salas-Leiva J.S."/>
            <person name="Gallot-Lavallee L."/>
            <person name="Kops G.J.P.L."/>
            <person name="Archibald J.M."/>
            <person name="Simpson A.G.B."/>
            <person name="Roger A.J."/>
        </authorList>
    </citation>
    <scope>NUCLEOTIDE SEQUENCE</scope>
    <source>
        <strain evidence="2">BICM</strain>
    </source>
</reference>
<evidence type="ECO:0000313" key="3">
    <source>
        <dbReference type="Proteomes" id="UP000717585"/>
    </source>
</evidence>
<feature type="region of interest" description="Disordered" evidence="1">
    <location>
        <begin position="60"/>
        <end position="90"/>
    </location>
</feature>
<evidence type="ECO:0000313" key="2">
    <source>
        <dbReference type="EMBL" id="KAG9392961.1"/>
    </source>
</evidence>
<feature type="compositionally biased region" description="Basic residues" evidence="1">
    <location>
        <begin position="71"/>
        <end position="80"/>
    </location>
</feature>
<proteinExistence type="predicted"/>
<accession>A0A8J6BX07</accession>
<organism evidence="2 3">
    <name type="scientific">Carpediemonas membranifera</name>
    <dbReference type="NCBI Taxonomy" id="201153"/>
    <lineage>
        <taxon>Eukaryota</taxon>
        <taxon>Metamonada</taxon>
        <taxon>Carpediemonas-like organisms</taxon>
        <taxon>Carpediemonas</taxon>
    </lineage>
</organism>
<feature type="region of interest" description="Disordered" evidence="1">
    <location>
        <begin position="167"/>
        <end position="254"/>
    </location>
</feature>
<name>A0A8J6BX07_9EUKA</name>
<protein>
    <submittedName>
        <fullName evidence="2">Uncharacterized protein</fullName>
    </submittedName>
</protein>
<feature type="compositionally biased region" description="Low complexity" evidence="1">
    <location>
        <begin position="220"/>
        <end position="229"/>
    </location>
</feature>
<gene>
    <name evidence="2" type="ORF">J8273_5671</name>
</gene>
<dbReference type="Proteomes" id="UP000717585">
    <property type="component" value="Unassembled WGS sequence"/>
</dbReference>
<comment type="caution">
    <text evidence="2">The sequence shown here is derived from an EMBL/GenBank/DDBJ whole genome shotgun (WGS) entry which is preliminary data.</text>
</comment>